<dbReference type="AlphaFoldDB" id="A0A2P5TIW7"/>
<evidence type="ECO:0000313" key="2">
    <source>
        <dbReference type="EMBL" id="PPL14810.1"/>
    </source>
</evidence>
<proteinExistence type="predicted"/>
<keyword evidence="1" id="KW-0472">Membrane</keyword>
<comment type="caution">
    <text evidence="2">The sequence shown here is derived from an EMBL/GenBank/DDBJ whole genome shotgun (WGS) entry which is preliminary data.</text>
</comment>
<protein>
    <recommendedName>
        <fullName evidence="4">O-antigen polymerase</fullName>
    </recommendedName>
</protein>
<sequence length="342" mass="39250">MSVFLFFVLLLISLKKLLSINNNIILFLPPFFLVLMLSIISGSSDFISAVVFFIYLSAFVFFDRVRLKFIINKSCFIYFYGAVFMALGVIVQRFLYERIGYEFGKINIYGGGRVGFGFLWLDYSFLSLYLVSALPLVLNIYKNHYMKIIASSILLLGSVVTTARTGLAALIIATLFVGGLEITKYLAKGKAKKSTLRTLLILFLSSLVVVYFYVEFSNRTVSFDSSGRFHGYYLGFQSFLDSPFLGVMFNRDYFLENYGTIPHNLFVYILSQGGILFFTLFFIWFFYVFYVAAFKVEVFRYPIIITIFGFMFIPSFFSAYFFALLISFCMAEKKAISYSIGK</sequence>
<feature type="transmembrane region" description="Helical" evidence="1">
    <location>
        <begin position="265"/>
        <end position="289"/>
    </location>
</feature>
<name>A0A2P5TIW7_9GAMM</name>
<evidence type="ECO:0000256" key="1">
    <source>
        <dbReference type="SAM" id="Phobius"/>
    </source>
</evidence>
<feature type="transmembrane region" description="Helical" evidence="1">
    <location>
        <begin position="29"/>
        <end position="62"/>
    </location>
</feature>
<keyword evidence="1" id="KW-0812">Transmembrane</keyword>
<feature type="transmembrane region" description="Helical" evidence="1">
    <location>
        <begin position="74"/>
        <end position="96"/>
    </location>
</feature>
<gene>
    <name evidence="2" type="ORF">UN63_14645</name>
</gene>
<feature type="transmembrane region" description="Helical" evidence="1">
    <location>
        <begin position="116"/>
        <end position="138"/>
    </location>
</feature>
<evidence type="ECO:0000313" key="3">
    <source>
        <dbReference type="Proteomes" id="UP000242231"/>
    </source>
</evidence>
<keyword evidence="1" id="KW-1133">Transmembrane helix</keyword>
<organism evidence="2 3">
    <name type="scientific">Oceanisphaera arctica</name>
    <dbReference type="NCBI Taxonomy" id="641510"/>
    <lineage>
        <taxon>Bacteria</taxon>
        <taxon>Pseudomonadati</taxon>
        <taxon>Pseudomonadota</taxon>
        <taxon>Gammaproteobacteria</taxon>
        <taxon>Aeromonadales</taxon>
        <taxon>Aeromonadaceae</taxon>
        <taxon>Oceanisphaera</taxon>
    </lineage>
</organism>
<dbReference type="EMBL" id="MPZM01000048">
    <property type="protein sequence ID" value="PPL14810.1"/>
    <property type="molecule type" value="Genomic_DNA"/>
</dbReference>
<evidence type="ECO:0008006" key="4">
    <source>
        <dbReference type="Google" id="ProtNLM"/>
    </source>
</evidence>
<dbReference type="Proteomes" id="UP000242231">
    <property type="component" value="Unassembled WGS sequence"/>
</dbReference>
<keyword evidence="3" id="KW-1185">Reference proteome</keyword>
<feature type="transmembrane region" description="Helical" evidence="1">
    <location>
        <begin position="301"/>
        <end position="326"/>
    </location>
</feature>
<feature type="transmembrane region" description="Helical" evidence="1">
    <location>
        <begin position="194"/>
        <end position="214"/>
    </location>
</feature>
<reference evidence="3" key="1">
    <citation type="submission" date="2016-11" db="EMBL/GenBank/DDBJ databases">
        <authorList>
            <person name="Sisinthy S."/>
            <person name="Ara S."/>
            <person name="Gundlapally S.R."/>
        </authorList>
    </citation>
    <scope>NUCLEOTIDE SEQUENCE [LARGE SCALE GENOMIC DNA]</scope>
    <source>
        <strain evidence="3">V1-41</strain>
    </source>
</reference>
<accession>A0A2P5TIW7</accession>